<keyword evidence="4" id="KW-1185">Reference proteome</keyword>
<dbReference type="EMBL" id="JAEKNR010000242">
    <property type="protein sequence ID" value="MBJ7601398.1"/>
    <property type="molecule type" value="Genomic_DNA"/>
</dbReference>
<dbReference type="CDD" id="cd00761">
    <property type="entry name" value="Glyco_tranf_GTA_type"/>
    <property type="match status" value="1"/>
</dbReference>
<gene>
    <name evidence="3" type="ORF">JF922_25410</name>
</gene>
<sequence>MFSLTVVIPVYNEREQIAHTIRALLDEVAASGFAGVQVIVVDDGSTDGTAAAVASLGLRQVEVLSQPNQGRLAARRSGMAAARGDHLLFLDSRVRVVPGSLSFVAGRVAKGQEVWNGHVCIETAGNPYGQFWNVLTELAFAAYFGRPRTTSFGAADFDAFPKGTTCFLAPTGLLREAFGRFNTRYSDERHANDDTPILRWLATQTAINISPSFACRYRPRDTFRGFWKHAVHRGVVFLDGHVRPESRFFLPAVAFYPGSLVLTGLALRRPRAIPLLAVGAVAAAGLLAVAKRRRPAEVASFAVLTPVYALAHGLGMWQGLVMLLAHAGRGAVEKGRP</sequence>
<evidence type="ECO:0000313" key="3">
    <source>
        <dbReference type="EMBL" id="MBJ7601398.1"/>
    </source>
</evidence>
<dbReference type="InterPro" id="IPR029044">
    <property type="entry name" value="Nucleotide-diphossugar_trans"/>
</dbReference>
<dbReference type="InterPro" id="IPR001173">
    <property type="entry name" value="Glyco_trans_2-like"/>
</dbReference>
<name>A0A934NBV1_9BACT</name>
<organism evidence="3 4">
    <name type="scientific">Candidatus Nephthysia bennettiae</name>
    <dbReference type="NCBI Taxonomy" id="3127016"/>
    <lineage>
        <taxon>Bacteria</taxon>
        <taxon>Bacillati</taxon>
        <taxon>Candidatus Dormiibacterota</taxon>
        <taxon>Candidatus Dormibacteria</taxon>
        <taxon>Candidatus Dormibacterales</taxon>
        <taxon>Candidatus Dormibacteraceae</taxon>
        <taxon>Candidatus Nephthysia</taxon>
    </lineage>
</organism>
<dbReference type="Pfam" id="PF00535">
    <property type="entry name" value="Glycos_transf_2"/>
    <property type="match status" value="1"/>
</dbReference>
<protein>
    <submittedName>
        <fullName evidence="3">Glycosyltransferase family 2 protein</fullName>
    </submittedName>
</protein>
<evidence type="ECO:0000256" key="1">
    <source>
        <dbReference type="SAM" id="Phobius"/>
    </source>
</evidence>
<dbReference type="AlphaFoldDB" id="A0A934NBV1"/>
<feature type="domain" description="Glycosyltransferase 2-like" evidence="2">
    <location>
        <begin position="5"/>
        <end position="113"/>
    </location>
</feature>
<accession>A0A934NBV1</accession>
<dbReference type="PANTHER" id="PTHR43646:SF6">
    <property type="entry name" value="PRE-MYCOFACTOCIN GLYCOSYLTRANSFERASE"/>
    <property type="match status" value="1"/>
</dbReference>
<evidence type="ECO:0000259" key="2">
    <source>
        <dbReference type="Pfam" id="PF00535"/>
    </source>
</evidence>
<dbReference type="RefSeq" id="WP_338205617.1">
    <property type="nucleotide sequence ID" value="NZ_JAEKNR010000242.1"/>
</dbReference>
<evidence type="ECO:0000313" key="4">
    <source>
        <dbReference type="Proteomes" id="UP000612893"/>
    </source>
</evidence>
<comment type="caution">
    <text evidence="3">The sequence shown here is derived from an EMBL/GenBank/DDBJ whole genome shotgun (WGS) entry which is preliminary data.</text>
</comment>
<proteinExistence type="predicted"/>
<feature type="transmembrane region" description="Helical" evidence="1">
    <location>
        <begin position="301"/>
        <end position="327"/>
    </location>
</feature>
<dbReference type="Proteomes" id="UP000612893">
    <property type="component" value="Unassembled WGS sequence"/>
</dbReference>
<keyword evidence="1" id="KW-0812">Transmembrane</keyword>
<keyword evidence="1" id="KW-1133">Transmembrane helix</keyword>
<keyword evidence="1" id="KW-0472">Membrane</keyword>
<reference evidence="3" key="1">
    <citation type="submission" date="2020-10" db="EMBL/GenBank/DDBJ databases">
        <title>Ca. Dormibacterota MAGs.</title>
        <authorList>
            <person name="Montgomery K."/>
        </authorList>
    </citation>
    <scope>NUCLEOTIDE SEQUENCE [LARGE SCALE GENOMIC DNA]</scope>
    <source>
        <strain evidence="3">SC8812_S17_10</strain>
    </source>
</reference>
<dbReference type="PANTHER" id="PTHR43646">
    <property type="entry name" value="GLYCOSYLTRANSFERASE"/>
    <property type="match status" value="1"/>
</dbReference>
<feature type="transmembrane region" description="Helical" evidence="1">
    <location>
        <begin position="272"/>
        <end position="289"/>
    </location>
</feature>
<dbReference type="SUPFAM" id="SSF53448">
    <property type="entry name" value="Nucleotide-diphospho-sugar transferases"/>
    <property type="match status" value="1"/>
</dbReference>
<dbReference type="Gene3D" id="3.90.550.10">
    <property type="entry name" value="Spore Coat Polysaccharide Biosynthesis Protein SpsA, Chain A"/>
    <property type="match status" value="1"/>
</dbReference>